<evidence type="ECO:0000256" key="2">
    <source>
        <dbReference type="ARBA" id="ARBA00022692"/>
    </source>
</evidence>
<name>A0A2P6NMV6_9EUKA</name>
<accession>A0A2P6NMV6</accession>
<dbReference type="EMBL" id="MDYQ01000047">
    <property type="protein sequence ID" value="PRP85296.1"/>
    <property type="molecule type" value="Genomic_DNA"/>
</dbReference>
<feature type="transmembrane region" description="Helical" evidence="6">
    <location>
        <begin position="227"/>
        <end position="244"/>
    </location>
</feature>
<feature type="transmembrane region" description="Helical" evidence="6">
    <location>
        <begin position="432"/>
        <end position="452"/>
    </location>
</feature>
<feature type="compositionally biased region" description="Polar residues" evidence="5">
    <location>
        <begin position="38"/>
        <end position="63"/>
    </location>
</feature>
<gene>
    <name evidence="7" type="ORF">PROFUN_06898</name>
</gene>
<feature type="region of interest" description="Disordered" evidence="5">
    <location>
        <begin position="37"/>
        <end position="77"/>
    </location>
</feature>
<dbReference type="OrthoDB" id="1718410at2759"/>
<comment type="subcellular location">
    <subcellularLocation>
        <location evidence="1">Membrane</location>
        <topology evidence="1">Multi-pass membrane protein</topology>
    </subcellularLocation>
</comment>
<sequence>MLDEMLLSEHNMQSTKYEDLQCRGGCSCGRKAVRTKTKTSTMPLGNSQSSLNGSENDPLINSRNRSETDTLEGGQYHNPRHSIDWEFPGWGSASKLHLDEATLTAEPTKGHQLLGQWRATSIAGNDITSSCLYVAGSCAADAGQYAPISLGIVAIVLYIFRNIYAEVGTALPLNGGAYNVLLNSTTKLIASFAACLTLVSYIATAVVSATSAVNYLGYLWTDLDPHWAVVALLGVFAFMTLMGLKESANVALIIFTIHIATMLLLIVMCVVHLCIKRDMSILVNNWKDPAPRDRDVASAIYFGFCAALLGVSGFETSANYVEEQKPGVFAKTLRNMWYAVAFFNPTLSFLATCILTNAEINDNSKSLLAFMGFRVTGDWLKILVSVDAFMVLSGAVLTGYVGIIGLVSRMSLDRCLPMFLVKENPWRKTTHFIILGFFVITSYLYIIVGGQIRSLEGVYTIAFLSVMALFAAGNMILKYKRAQLQREVTSSWPAVLFGFCAVLSGIVGCIVSDPQYVPYFLGYFGVTLAIVMTMFSRKKVFKFITYFTRKFRFLHGMTESFYRSAKEIENQPMVFFAKTDDPSTLNKAILYVRDNELTNWLQIVHVYKSEELIPANLENNVLFLDRQYPKLCIDLVLVQGSFEPKVVKAVSETLKVPRNFMFITCPGGHFPHNFSELGESHEAPADMSLREH</sequence>
<feature type="transmembrane region" description="Helical" evidence="6">
    <location>
        <begin position="145"/>
        <end position="164"/>
    </location>
</feature>
<keyword evidence="2 6" id="KW-0812">Transmembrane</keyword>
<feature type="transmembrane region" description="Helical" evidence="6">
    <location>
        <begin position="250"/>
        <end position="275"/>
    </location>
</feature>
<keyword evidence="8" id="KW-1185">Reference proteome</keyword>
<feature type="transmembrane region" description="Helical" evidence="6">
    <location>
        <begin position="458"/>
        <end position="477"/>
    </location>
</feature>
<evidence type="ECO:0000256" key="6">
    <source>
        <dbReference type="SAM" id="Phobius"/>
    </source>
</evidence>
<dbReference type="Pfam" id="PF13520">
    <property type="entry name" value="AA_permease_2"/>
    <property type="match status" value="1"/>
</dbReference>
<evidence type="ECO:0000313" key="8">
    <source>
        <dbReference type="Proteomes" id="UP000241769"/>
    </source>
</evidence>
<evidence type="ECO:0000256" key="4">
    <source>
        <dbReference type="ARBA" id="ARBA00023136"/>
    </source>
</evidence>
<dbReference type="InParanoid" id="A0A2P6NMV6"/>
<feature type="transmembrane region" description="Helical" evidence="6">
    <location>
        <begin position="336"/>
        <end position="355"/>
    </location>
</feature>
<dbReference type="Proteomes" id="UP000241769">
    <property type="component" value="Unassembled WGS sequence"/>
</dbReference>
<evidence type="ECO:0000256" key="3">
    <source>
        <dbReference type="ARBA" id="ARBA00022989"/>
    </source>
</evidence>
<dbReference type="PANTHER" id="PTHR43243">
    <property type="entry name" value="INNER MEMBRANE TRANSPORTER YGJI-RELATED"/>
    <property type="match status" value="1"/>
</dbReference>
<feature type="transmembrane region" description="Helical" evidence="6">
    <location>
        <begin position="296"/>
        <end position="316"/>
    </location>
</feature>
<reference evidence="7 8" key="1">
    <citation type="journal article" date="2018" name="Genome Biol. Evol.">
        <title>Multiple Roots of Fruiting Body Formation in Amoebozoa.</title>
        <authorList>
            <person name="Hillmann F."/>
            <person name="Forbes G."/>
            <person name="Novohradska S."/>
            <person name="Ferling I."/>
            <person name="Riege K."/>
            <person name="Groth M."/>
            <person name="Westermann M."/>
            <person name="Marz M."/>
            <person name="Spaller T."/>
            <person name="Winckler T."/>
            <person name="Schaap P."/>
            <person name="Glockner G."/>
        </authorList>
    </citation>
    <scope>NUCLEOTIDE SEQUENCE [LARGE SCALE GENOMIC DNA]</scope>
    <source>
        <strain evidence="7 8">Jena</strain>
    </source>
</reference>
<dbReference type="STRING" id="1890364.A0A2P6NMV6"/>
<evidence type="ECO:0000313" key="7">
    <source>
        <dbReference type="EMBL" id="PRP85296.1"/>
    </source>
</evidence>
<feature type="transmembrane region" description="Helical" evidence="6">
    <location>
        <begin position="390"/>
        <end position="412"/>
    </location>
</feature>
<dbReference type="Gene3D" id="1.20.1740.10">
    <property type="entry name" value="Amino acid/polyamine transporter I"/>
    <property type="match status" value="1"/>
</dbReference>
<dbReference type="AlphaFoldDB" id="A0A2P6NMV6"/>
<comment type="caution">
    <text evidence="7">The sequence shown here is derived from an EMBL/GenBank/DDBJ whole genome shotgun (WGS) entry which is preliminary data.</text>
</comment>
<feature type="transmembrane region" description="Helical" evidence="6">
    <location>
        <begin position="516"/>
        <end position="535"/>
    </location>
</feature>
<dbReference type="InterPro" id="IPR002293">
    <property type="entry name" value="AA/rel_permease1"/>
</dbReference>
<organism evidence="7 8">
    <name type="scientific">Planoprotostelium fungivorum</name>
    <dbReference type="NCBI Taxonomy" id="1890364"/>
    <lineage>
        <taxon>Eukaryota</taxon>
        <taxon>Amoebozoa</taxon>
        <taxon>Evosea</taxon>
        <taxon>Variosea</taxon>
        <taxon>Cavosteliida</taxon>
        <taxon>Cavosteliaceae</taxon>
        <taxon>Planoprotostelium</taxon>
    </lineage>
</organism>
<dbReference type="GO" id="GO:0015171">
    <property type="term" value="F:amino acid transmembrane transporter activity"/>
    <property type="evidence" value="ECO:0007669"/>
    <property type="project" value="TreeGrafter"/>
</dbReference>
<proteinExistence type="predicted"/>
<feature type="transmembrane region" description="Helical" evidence="6">
    <location>
        <begin position="489"/>
        <end position="510"/>
    </location>
</feature>
<dbReference type="PANTHER" id="PTHR43243:SF11">
    <property type="entry name" value="AMINO ACID PERMEASE_ SLC12A DOMAIN-CONTAINING PROTEIN"/>
    <property type="match status" value="1"/>
</dbReference>
<evidence type="ECO:0000256" key="1">
    <source>
        <dbReference type="ARBA" id="ARBA00004141"/>
    </source>
</evidence>
<evidence type="ECO:0000256" key="5">
    <source>
        <dbReference type="SAM" id="MobiDB-lite"/>
    </source>
</evidence>
<protein>
    <submittedName>
        <fullName evidence="7">Uncharacterized protein</fullName>
    </submittedName>
</protein>
<keyword evidence="4 6" id="KW-0472">Membrane</keyword>
<feature type="transmembrane region" description="Helical" evidence="6">
    <location>
        <begin position="188"/>
        <end position="215"/>
    </location>
</feature>
<keyword evidence="3 6" id="KW-1133">Transmembrane helix</keyword>
<dbReference type="GO" id="GO:0016020">
    <property type="term" value="C:membrane"/>
    <property type="evidence" value="ECO:0007669"/>
    <property type="project" value="UniProtKB-SubCell"/>
</dbReference>